<proteinExistence type="predicted"/>
<dbReference type="GO" id="GO:0071897">
    <property type="term" value="P:DNA biosynthetic process"/>
    <property type="evidence" value="ECO:0007669"/>
    <property type="project" value="UniProtKB-ARBA"/>
</dbReference>
<dbReference type="SUPFAM" id="SSF56219">
    <property type="entry name" value="DNase I-like"/>
    <property type="match status" value="1"/>
</dbReference>
<evidence type="ECO:0000259" key="1">
    <source>
        <dbReference type="PROSITE" id="PS50878"/>
    </source>
</evidence>
<organism evidence="2 3">
    <name type="scientific">Macrosiphum euphorbiae</name>
    <name type="common">potato aphid</name>
    <dbReference type="NCBI Taxonomy" id="13131"/>
    <lineage>
        <taxon>Eukaryota</taxon>
        <taxon>Metazoa</taxon>
        <taxon>Ecdysozoa</taxon>
        <taxon>Arthropoda</taxon>
        <taxon>Hexapoda</taxon>
        <taxon>Insecta</taxon>
        <taxon>Pterygota</taxon>
        <taxon>Neoptera</taxon>
        <taxon>Paraneoptera</taxon>
        <taxon>Hemiptera</taxon>
        <taxon>Sternorrhyncha</taxon>
        <taxon>Aphidomorpha</taxon>
        <taxon>Aphidoidea</taxon>
        <taxon>Aphididae</taxon>
        <taxon>Macrosiphini</taxon>
        <taxon>Macrosiphum</taxon>
    </lineage>
</organism>
<dbReference type="InterPro" id="IPR043502">
    <property type="entry name" value="DNA/RNA_pol_sf"/>
</dbReference>
<reference evidence="2 3" key="1">
    <citation type="submission" date="2023-01" db="EMBL/GenBank/DDBJ databases">
        <authorList>
            <person name="Whitehead M."/>
        </authorList>
    </citation>
    <scope>NUCLEOTIDE SEQUENCE [LARGE SCALE GENOMIC DNA]</scope>
</reference>
<sequence>MLSEFALTLGLVVRNIGTQPTYRRVNVSSVIDVTFTRAAPNSRLAISDWEVLDDVYSASDHNYIHYVFTFPVADAAPPESASTRLPGWSIKKLNPDAANVLWNLTGPPRPLLADASAAEHAERLNDLLTATCEAAMPRRTIIQKRRRVHWWNDSIAELRKAAIAARRVYQRAGRRSAQTDRSPELATYSRVRAELKLAIRKAQENSWSELCRAVDSDPWGVPYRLVTKRLGRRTPTLDRELTVAVARGLFPSPSPPVWEDIPLEIEVPALLVDLSDAATTTPLITADEVGRAVARLPSGKALGPDLVPNEIIRLTYSRFPEIFLECYNACLAKGDFPSRWKRAKLVLLHKGQGKPPDLPSSYRPISLLDGAGLVFERILLNRLEEHIVGTGAISDSQYGFRRSMSTTDAVEDVLRVVERANRGPAKDRHLCVLISLDVKNAFNSAPWNLIDEALRRSAAPEYLIRALRSYMHARNLAVDEDLCMPVSCGVPQGSVLGPFLWNIFYDGVLRLPVRDGIRIIAFADDVAVVAVAHNAELIEQLLNPTLEDIVGWMSSNGLRLAPEKSECVVLTKKRSFREPSLHIQGCQVPVKRSVRYLGIRLDTRLSFVEHASTVAAGAKKAAVALARLMPNVGGPSQGKRSLLMSVVHSRLLYGAVIWSERVLETQKSSNLLLQAQRVAALRVARCYRTVSDMAALVLARMPPVTLQAVSRRRTVMAKRTGATPTKCETTVEIVRQWQGLWEATTKSEWTKRLIPDLSRWWYHGPKTVSFHMAQSLTGHGCFQKYLWQKKRQNSPECVHCPVANDDAEHTLFYCPEWDAARAELTTALRKPVRPEDVTYLLCGLHPDDLPDDPAQRKRLCAAATTHRQLFCNMVELIMGQKEEMERARQHQQRQDPNPQQ</sequence>
<dbReference type="Gene3D" id="3.60.10.10">
    <property type="entry name" value="Endonuclease/exonuclease/phosphatase"/>
    <property type="match status" value="1"/>
</dbReference>
<dbReference type="PANTHER" id="PTHR19446">
    <property type="entry name" value="REVERSE TRANSCRIPTASES"/>
    <property type="match status" value="1"/>
</dbReference>
<dbReference type="AlphaFoldDB" id="A0AAV0WHW4"/>
<dbReference type="Proteomes" id="UP001160148">
    <property type="component" value="Unassembled WGS sequence"/>
</dbReference>
<protein>
    <recommendedName>
        <fullName evidence="1">Reverse transcriptase domain-containing protein</fullName>
    </recommendedName>
</protein>
<evidence type="ECO:0000313" key="2">
    <source>
        <dbReference type="EMBL" id="CAI6355426.1"/>
    </source>
</evidence>
<dbReference type="Pfam" id="PF00078">
    <property type="entry name" value="RVT_1"/>
    <property type="match status" value="1"/>
</dbReference>
<evidence type="ECO:0000313" key="3">
    <source>
        <dbReference type="Proteomes" id="UP001160148"/>
    </source>
</evidence>
<feature type="domain" description="Reverse transcriptase" evidence="1">
    <location>
        <begin position="329"/>
        <end position="601"/>
    </location>
</feature>
<dbReference type="InterPro" id="IPR000477">
    <property type="entry name" value="RT_dom"/>
</dbReference>
<dbReference type="CDD" id="cd01650">
    <property type="entry name" value="RT_nLTR_like"/>
    <property type="match status" value="1"/>
</dbReference>
<dbReference type="PROSITE" id="PS50878">
    <property type="entry name" value="RT_POL"/>
    <property type="match status" value="1"/>
</dbReference>
<accession>A0AAV0WHW4</accession>
<dbReference type="SUPFAM" id="SSF56672">
    <property type="entry name" value="DNA/RNA polymerases"/>
    <property type="match status" value="1"/>
</dbReference>
<comment type="caution">
    <text evidence="2">The sequence shown here is derived from an EMBL/GenBank/DDBJ whole genome shotgun (WGS) entry which is preliminary data.</text>
</comment>
<dbReference type="EMBL" id="CARXXK010000002">
    <property type="protein sequence ID" value="CAI6355426.1"/>
    <property type="molecule type" value="Genomic_DNA"/>
</dbReference>
<keyword evidence="3" id="KW-1185">Reference proteome</keyword>
<gene>
    <name evidence="2" type="ORF">MEUPH1_LOCUS11283</name>
</gene>
<name>A0AAV0WHW4_9HEMI</name>
<dbReference type="InterPro" id="IPR036691">
    <property type="entry name" value="Endo/exonu/phosph_ase_sf"/>
</dbReference>